<dbReference type="GO" id="GO:0035237">
    <property type="term" value="F:corazonin receptor activity"/>
    <property type="evidence" value="ECO:0007669"/>
    <property type="project" value="TreeGrafter"/>
</dbReference>
<dbReference type="InterPro" id="IPR000276">
    <property type="entry name" value="GPCR_Rhodpsn"/>
</dbReference>
<dbReference type="PROSITE" id="PS50262">
    <property type="entry name" value="G_PROTEIN_RECEP_F1_2"/>
    <property type="match status" value="1"/>
</dbReference>
<dbReference type="PANTHER" id="PTHR24230:SF163">
    <property type="entry name" value="CORAZONIN RECEPTOR, ISOFORM B"/>
    <property type="match status" value="1"/>
</dbReference>
<name>A0AAV6V0S8_9ARAC</name>
<evidence type="ECO:0000313" key="13">
    <source>
        <dbReference type="Proteomes" id="UP000827092"/>
    </source>
</evidence>
<organism evidence="12 13">
    <name type="scientific">Oedothorax gibbosus</name>
    <dbReference type="NCBI Taxonomy" id="931172"/>
    <lineage>
        <taxon>Eukaryota</taxon>
        <taxon>Metazoa</taxon>
        <taxon>Ecdysozoa</taxon>
        <taxon>Arthropoda</taxon>
        <taxon>Chelicerata</taxon>
        <taxon>Arachnida</taxon>
        <taxon>Araneae</taxon>
        <taxon>Araneomorphae</taxon>
        <taxon>Entelegynae</taxon>
        <taxon>Araneoidea</taxon>
        <taxon>Linyphiidae</taxon>
        <taxon>Erigoninae</taxon>
        <taxon>Oedothorax</taxon>
    </lineage>
</organism>
<keyword evidence="4 10" id="KW-0812">Transmembrane</keyword>
<keyword evidence="7 10" id="KW-0472">Membrane</keyword>
<dbReference type="Proteomes" id="UP000827092">
    <property type="component" value="Unassembled WGS sequence"/>
</dbReference>
<evidence type="ECO:0000256" key="5">
    <source>
        <dbReference type="ARBA" id="ARBA00022989"/>
    </source>
</evidence>
<keyword evidence="5 10" id="KW-1133">Transmembrane helix</keyword>
<proteinExistence type="inferred from homology"/>
<comment type="similarity">
    <text evidence="2">Belongs to the G-protein coupled receptor 1 family.</text>
</comment>
<dbReference type="Pfam" id="PF00001">
    <property type="entry name" value="7tm_1"/>
    <property type="match status" value="1"/>
</dbReference>
<dbReference type="GO" id="GO:0005886">
    <property type="term" value="C:plasma membrane"/>
    <property type="evidence" value="ECO:0007669"/>
    <property type="project" value="UniProtKB-SubCell"/>
</dbReference>
<dbReference type="SUPFAM" id="SSF81321">
    <property type="entry name" value="Family A G protein-coupled receptor-like"/>
    <property type="match status" value="1"/>
</dbReference>
<keyword evidence="3" id="KW-1003">Cell membrane</keyword>
<comment type="caution">
    <text evidence="12">The sequence shown here is derived from an EMBL/GenBank/DDBJ whole genome shotgun (WGS) entry which is preliminary data.</text>
</comment>
<dbReference type="InterPro" id="IPR017452">
    <property type="entry name" value="GPCR_Rhodpsn_7TM"/>
</dbReference>
<sequence>MIPEIDIHEHKKVLKKFLPKRNRNILDPTDDKTEILNLQFKSKCVTRNNSFKGETLTNRNNRNKTFETSTWLQPLDREKYNVVKGRNVTVKGNESIRKHSRTALADQFPFQSFETNMGKTKFPISKLRRSTEKGQSFNSKEIMHRKVSFSEDQFALQDRTYQHMQVQLLTTEGTNAVLHILKGHRKSHYGKRNNPGDFVSSSNDKLIPLLIQLGNCTFNIKNYSCLQKCNDNCNCTLLQYCSYNDKNINFSCNNSNCYYFFIEIIKDFSHPQNHSICSQILFPTNCCYFSNISCALPNYSINCHYNFLFQNCSNNFNYSHNNSYSNSYFIIYNCSSAYNSTLNNNCYLYYCNSSSNNCILPCNNYIFHQNSSLNNNCLPSYNSSCNSCILHYNSSRNNICLFPHNSSFNRNNCLLSNISSCNNYCIPSYNYSCNNCSETVLHAPTFQTHTLVKGLVLLIIAILSLVGNLGTLLSICRRGRQKTTSSTVYILLFQLALADLLVTLFCILAEALWTLTVEWRGGDLLCRLLKFLQMFSLYLSTFVLVLIGFDRLGAVRFPMHRAHARTHVRRGIAAVWTMSALFSAPQVRNSVYWMC</sequence>
<evidence type="ECO:0000256" key="4">
    <source>
        <dbReference type="ARBA" id="ARBA00022692"/>
    </source>
</evidence>
<evidence type="ECO:0000259" key="11">
    <source>
        <dbReference type="PROSITE" id="PS50262"/>
    </source>
</evidence>
<evidence type="ECO:0000313" key="12">
    <source>
        <dbReference type="EMBL" id="KAG8189151.1"/>
    </source>
</evidence>
<reference evidence="12 13" key="1">
    <citation type="journal article" date="2022" name="Nat. Ecol. Evol.">
        <title>A masculinizing supergene underlies an exaggerated male reproductive morph in a spider.</title>
        <authorList>
            <person name="Hendrickx F."/>
            <person name="De Corte Z."/>
            <person name="Sonet G."/>
            <person name="Van Belleghem S.M."/>
            <person name="Kostlbacher S."/>
            <person name="Vangestel C."/>
        </authorList>
    </citation>
    <scope>NUCLEOTIDE SEQUENCE [LARGE SCALE GENOMIC DNA]</scope>
    <source>
        <tissue evidence="12">Whole body</tissue>
    </source>
</reference>
<feature type="transmembrane region" description="Helical" evidence="10">
    <location>
        <begin position="455"/>
        <end position="476"/>
    </location>
</feature>
<evidence type="ECO:0000256" key="1">
    <source>
        <dbReference type="ARBA" id="ARBA00004651"/>
    </source>
</evidence>
<evidence type="ECO:0000256" key="2">
    <source>
        <dbReference type="ARBA" id="ARBA00010663"/>
    </source>
</evidence>
<dbReference type="PRINTS" id="PR00237">
    <property type="entry name" value="GPCRRHODOPSN"/>
</dbReference>
<evidence type="ECO:0000256" key="9">
    <source>
        <dbReference type="ARBA" id="ARBA00023224"/>
    </source>
</evidence>
<evidence type="ECO:0000256" key="3">
    <source>
        <dbReference type="ARBA" id="ARBA00022475"/>
    </source>
</evidence>
<accession>A0AAV6V0S8</accession>
<evidence type="ECO:0000256" key="6">
    <source>
        <dbReference type="ARBA" id="ARBA00023040"/>
    </source>
</evidence>
<feature type="domain" description="G-protein coupled receptors family 1 profile" evidence="11">
    <location>
        <begin position="467"/>
        <end position="595"/>
    </location>
</feature>
<feature type="transmembrane region" description="Helical" evidence="10">
    <location>
        <begin position="531"/>
        <end position="549"/>
    </location>
</feature>
<evidence type="ECO:0000256" key="7">
    <source>
        <dbReference type="ARBA" id="ARBA00023136"/>
    </source>
</evidence>
<protein>
    <recommendedName>
        <fullName evidence="11">G-protein coupled receptors family 1 profile domain-containing protein</fullName>
    </recommendedName>
</protein>
<gene>
    <name evidence="12" type="ORF">JTE90_018443</name>
</gene>
<keyword evidence="9" id="KW-0807">Transducer</keyword>
<evidence type="ECO:0000256" key="10">
    <source>
        <dbReference type="SAM" id="Phobius"/>
    </source>
</evidence>
<feature type="transmembrane region" description="Helical" evidence="10">
    <location>
        <begin position="488"/>
        <end position="511"/>
    </location>
</feature>
<keyword evidence="6" id="KW-0297">G-protein coupled receptor</keyword>
<dbReference type="AlphaFoldDB" id="A0AAV6V0S8"/>
<dbReference type="Gene3D" id="1.20.1070.10">
    <property type="entry name" value="Rhodopsin 7-helix transmembrane proteins"/>
    <property type="match status" value="1"/>
</dbReference>
<comment type="subcellular location">
    <subcellularLocation>
        <location evidence="1">Cell membrane</location>
        <topology evidence="1">Multi-pass membrane protein</topology>
    </subcellularLocation>
</comment>
<keyword evidence="13" id="KW-1185">Reference proteome</keyword>
<evidence type="ECO:0000256" key="8">
    <source>
        <dbReference type="ARBA" id="ARBA00023170"/>
    </source>
</evidence>
<dbReference type="EMBL" id="JAFNEN010000220">
    <property type="protein sequence ID" value="KAG8189151.1"/>
    <property type="molecule type" value="Genomic_DNA"/>
</dbReference>
<dbReference type="PANTHER" id="PTHR24230">
    <property type="entry name" value="G-PROTEIN COUPLED RECEPTOR"/>
    <property type="match status" value="1"/>
</dbReference>
<keyword evidence="8" id="KW-0675">Receptor</keyword>